<reference evidence="4" key="1">
    <citation type="submission" date="2010-12" db="EMBL/GenBank/DDBJ databases">
        <title>Complete sequence of Desulfovibrio aespoeensis Aspo-2.</title>
        <authorList>
            <consortium name="US DOE Joint Genome Institute"/>
            <person name="Lucas S."/>
            <person name="Copeland A."/>
            <person name="Lapidus A."/>
            <person name="Cheng J.-F."/>
            <person name="Goodwin L."/>
            <person name="Pitluck S."/>
            <person name="Chertkov O."/>
            <person name="Misra M."/>
            <person name="Detter J.C."/>
            <person name="Han C."/>
            <person name="Tapia R."/>
            <person name="Land M."/>
            <person name="Hauser L."/>
            <person name="Kyrpides N."/>
            <person name="Ivanova N."/>
            <person name="Ovchinnikova G."/>
            <person name="Pedersen K."/>
            <person name="Jagevall S."/>
            <person name="Hazen T."/>
            <person name="Woyke T."/>
        </authorList>
    </citation>
    <scope>NUCLEOTIDE SEQUENCE [LARGE SCALE GENOMIC DNA]</scope>
    <source>
        <strain evidence="4">ATCC 700646 / DSM 10631 / Aspo-2</strain>
    </source>
</reference>
<evidence type="ECO:0000259" key="2">
    <source>
        <dbReference type="SMART" id="SM00858"/>
    </source>
</evidence>
<dbReference type="RefSeq" id="WP_013513361.1">
    <property type="nucleotide sequence ID" value="NC_014844.1"/>
</dbReference>
<evidence type="ECO:0000313" key="4">
    <source>
        <dbReference type="Proteomes" id="UP000002191"/>
    </source>
</evidence>
<dbReference type="SMART" id="SM00858">
    <property type="entry name" value="SAF"/>
    <property type="match status" value="1"/>
</dbReference>
<dbReference type="CDD" id="cd11613">
    <property type="entry name" value="SAF_AH_GD"/>
    <property type="match status" value="1"/>
</dbReference>
<name>E6VX18_PSEA9</name>
<dbReference type="InterPro" id="IPR013974">
    <property type="entry name" value="SAF"/>
</dbReference>
<proteinExistence type="predicted"/>
<feature type="domain" description="SAF" evidence="2">
    <location>
        <begin position="11"/>
        <end position="86"/>
    </location>
</feature>
<protein>
    <submittedName>
        <fullName evidence="3">SAF domain protein</fullName>
    </submittedName>
</protein>
<sequence>MKSLIVMSAEDNVGNAIEDIVGGDEVSYTVGGKVHTFTAVDEIPFGFKAAVKDIPASGDIIKYKEVVGQAGRDIRAGECVHIHNVEGKRGRGDIMGEKA</sequence>
<dbReference type="STRING" id="643562.Daes_0399"/>
<dbReference type="AlphaFoldDB" id="E6VX18"/>
<dbReference type="GO" id="GO:0016829">
    <property type="term" value="F:lyase activity"/>
    <property type="evidence" value="ECO:0007669"/>
    <property type="project" value="UniProtKB-KW"/>
</dbReference>
<dbReference type="eggNOG" id="COG2721">
    <property type="taxonomic scope" value="Bacteria"/>
</dbReference>
<gene>
    <name evidence="3" type="ordered locus">Daes_0399</name>
</gene>
<dbReference type="HOGENOM" id="CLU_084161_3_0_7"/>
<keyword evidence="4" id="KW-1185">Reference proteome</keyword>
<dbReference type="Gene3D" id="2.30.130.110">
    <property type="match status" value="1"/>
</dbReference>
<dbReference type="InterPro" id="IPR044144">
    <property type="entry name" value="SAF_UxaA/GarD"/>
</dbReference>
<organism evidence="3 4">
    <name type="scientific">Pseudodesulfovibrio aespoeensis (strain ATCC 700646 / DSM 10631 / Aspo-2)</name>
    <name type="common">Desulfovibrio aespoeensis</name>
    <dbReference type="NCBI Taxonomy" id="643562"/>
    <lineage>
        <taxon>Bacteria</taxon>
        <taxon>Pseudomonadati</taxon>
        <taxon>Thermodesulfobacteriota</taxon>
        <taxon>Desulfovibrionia</taxon>
        <taxon>Desulfovibrionales</taxon>
        <taxon>Desulfovibrionaceae</taxon>
    </lineage>
</organism>
<keyword evidence="1" id="KW-0456">Lyase</keyword>
<dbReference type="Proteomes" id="UP000002191">
    <property type="component" value="Chromosome"/>
</dbReference>
<accession>E6VX18</accession>
<reference evidence="3 4" key="2">
    <citation type="journal article" date="2014" name="Genome Announc.">
        <title>Complete Genome Sequence of the Subsurface, Mesophilic Sulfate-Reducing Bacterium Desulfovibrio aespoeensis Aspo-2.</title>
        <authorList>
            <person name="Pedersen K."/>
            <person name="Bengtsson A."/>
            <person name="Edlund J."/>
            <person name="Rabe L."/>
            <person name="Hazen T."/>
            <person name="Chakraborty R."/>
            <person name="Goodwin L."/>
            <person name="Shapiro N."/>
        </authorList>
    </citation>
    <scope>NUCLEOTIDE SEQUENCE [LARGE SCALE GENOMIC DNA]</scope>
    <source>
        <strain evidence="4">ATCC 700646 / DSM 10631 / Aspo-2</strain>
    </source>
</reference>
<evidence type="ECO:0000256" key="1">
    <source>
        <dbReference type="ARBA" id="ARBA00023239"/>
    </source>
</evidence>
<dbReference type="OrthoDB" id="9804574at2"/>
<evidence type="ECO:0000313" key="3">
    <source>
        <dbReference type="EMBL" id="ADU61424.1"/>
    </source>
</evidence>
<dbReference type="EMBL" id="CP002431">
    <property type="protein sequence ID" value="ADU61424.1"/>
    <property type="molecule type" value="Genomic_DNA"/>
</dbReference>
<dbReference type="KEGG" id="das:Daes_0399"/>